<keyword evidence="4" id="KW-1185">Reference proteome</keyword>
<proteinExistence type="predicted"/>
<evidence type="ECO:0000256" key="1">
    <source>
        <dbReference type="SAM" id="SignalP"/>
    </source>
</evidence>
<evidence type="ECO:0000259" key="2">
    <source>
        <dbReference type="Pfam" id="PF03372"/>
    </source>
</evidence>
<keyword evidence="1" id="KW-0732">Signal</keyword>
<feature type="chain" id="PRO_5045969879" evidence="1">
    <location>
        <begin position="30"/>
        <end position="292"/>
    </location>
</feature>
<dbReference type="InterPro" id="IPR006311">
    <property type="entry name" value="TAT_signal"/>
</dbReference>
<feature type="domain" description="Endonuclease/exonuclease/phosphatase" evidence="2">
    <location>
        <begin position="54"/>
        <end position="256"/>
    </location>
</feature>
<gene>
    <name evidence="3" type="ORF">ACFY1D_14295</name>
</gene>
<comment type="caution">
    <text evidence="3">The sequence shown here is derived from an EMBL/GenBank/DDBJ whole genome shotgun (WGS) entry which is preliminary data.</text>
</comment>
<protein>
    <submittedName>
        <fullName evidence="3">Endonuclease/exonuclease/phosphatase family protein</fullName>
    </submittedName>
</protein>
<name>A0ABW6UGQ0_9ACTN</name>
<dbReference type="Gene3D" id="3.60.10.10">
    <property type="entry name" value="Endonuclease/exonuclease/phosphatase"/>
    <property type="match status" value="1"/>
</dbReference>
<evidence type="ECO:0000313" key="4">
    <source>
        <dbReference type="Proteomes" id="UP001602058"/>
    </source>
</evidence>
<dbReference type="GO" id="GO:0004519">
    <property type="term" value="F:endonuclease activity"/>
    <property type="evidence" value="ECO:0007669"/>
    <property type="project" value="UniProtKB-KW"/>
</dbReference>
<keyword evidence="3" id="KW-0540">Nuclease</keyword>
<dbReference type="Pfam" id="PF03372">
    <property type="entry name" value="Exo_endo_phos"/>
    <property type="match status" value="1"/>
</dbReference>
<keyword evidence="3" id="KW-0378">Hydrolase</keyword>
<dbReference type="InterPro" id="IPR036691">
    <property type="entry name" value="Endo/exonu/phosph_ase_sf"/>
</dbReference>
<sequence>MKSSRRSALAAKAALALLMTAGLVTPVYAQGTGPGAEPAPEPAARAAVIKDRVMTWNSHGQDLFSGPGLLREQIRKFRPQIVLLQESCLGEVRQAVRQLKGYGLDYQYMPGMANYHWLCGGDNGQAVLVAKGTPLSNYKTVRYSKQDGEKRGYSKFTTKLAGRTVQVFNTHLNSASGAATRPEQITDLIAAARPYQRTLLGGDFNAQPWDGSMGPMWKERPAYRDVDPYCGKSWHRWCNGTQEGSGKKYDYLLHQGINSRACYLRNTRNEDHRVVVSDVTASAPSTDACRFV</sequence>
<dbReference type="EMBL" id="JBIAWJ010000006">
    <property type="protein sequence ID" value="MFF4522592.1"/>
    <property type="molecule type" value="Genomic_DNA"/>
</dbReference>
<keyword evidence="3" id="KW-0255">Endonuclease</keyword>
<feature type="signal peptide" evidence="1">
    <location>
        <begin position="1"/>
        <end position="29"/>
    </location>
</feature>
<dbReference type="InterPro" id="IPR005135">
    <property type="entry name" value="Endo/exonuclease/phosphatase"/>
</dbReference>
<evidence type="ECO:0000313" key="3">
    <source>
        <dbReference type="EMBL" id="MFF4522592.1"/>
    </source>
</evidence>
<organism evidence="3 4">
    <name type="scientific">Streptomyces bluensis</name>
    <dbReference type="NCBI Taxonomy" id="33897"/>
    <lineage>
        <taxon>Bacteria</taxon>
        <taxon>Bacillati</taxon>
        <taxon>Actinomycetota</taxon>
        <taxon>Actinomycetes</taxon>
        <taxon>Kitasatosporales</taxon>
        <taxon>Streptomycetaceae</taxon>
        <taxon>Streptomyces</taxon>
    </lineage>
</organism>
<reference evidence="3 4" key="1">
    <citation type="submission" date="2024-10" db="EMBL/GenBank/DDBJ databases">
        <title>The Natural Products Discovery Center: Release of the First 8490 Sequenced Strains for Exploring Actinobacteria Biosynthetic Diversity.</title>
        <authorList>
            <person name="Kalkreuter E."/>
            <person name="Kautsar S.A."/>
            <person name="Yang D."/>
            <person name="Bader C.D."/>
            <person name="Teijaro C.N."/>
            <person name="Fluegel L."/>
            <person name="Davis C.M."/>
            <person name="Simpson J.R."/>
            <person name="Lauterbach L."/>
            <person name="Steele A.D."/>
            <person name="Gui C."/>
            <person name="Meng S."/>
            <person name="Li G."/>
            <person name="Viehrig K."/>
            <person name="Ye F."/>
            <person name="Su P."/>
            <person name="Kiefer A.F."/>
            <person name="Nichols A."/>
            <person name="Cepeda A.J."/>
            <person name="Yan W."/>
            <person name="Fan B."/>
            <person name="Jiang Y."/>
            <person name="Adhikari A."/>
            <person name="Zheng C.-J."/>
            <person name="Schuster L."/>
            <person name="Cowan T.M."/>
            <person name="Smanski M.J."/>
            <person name="Chevrette M.G."/>
            <person name="De Carvalho L.P.S."/>
            <person name="Shen B."/>
        </authorList>
    </citation>
    <scope>NUCLEOTIDE SEQUENCE [LARGE SCALE GENOMIC DNA]</scope>
    <source>
        <strain evidence="3 4">NPDC001390</strain>
    </source>
</reference>
<dbReference type="SUPFAM" id="SSF56219">
    <property type="entry name" value="DNase I-like"/>
    <property type="match status" value="1"/>
</dbReference>
<dbReference type="Proteomes" id="UP001602058">
    <property type="component" value="Unassembled WGS sequence"/>
</dbReference>
<dbReference type="PROSITE" id="PS51318">
    <property type="entry name" value="TAT"/>
    <property type="match status" value="1"/>
</dbReference>
<dbReference type="RefSeq" id="WP_387886468.1">
    <property type="nucleotide sequence ID" value="NZ_JBIAWJ010000006.1"/>
</dbReference>
<accession>A0ABW6UGQ0</accession>